<protein>
    <submittedName>
        <fullName evidence="2">Uncharacterized protein</fullName>
    </submittedName>
</protein>
<evidence type="ECO:0000256" key="1">
    <source>
        <dbReference type="SAM" id="MobiDB-lite"/>
    </source>
</evidence>
<reference evidence="2 3" key="1">
    <citation type="submission" date="2019-09" db="EMBL/GenBank/DDBJ databases">
        <authorList>
            <person name="Chandra G."/>
            <person name="Truman W A."/>
        </authorList>
    </citation>
    <scope>NUCLEOTIDE SEQUENCE [LARGE SCALE GENOMIC DNA]</scope>
    <source>
        <strain evidence="2">PS900</strain>
    </source>
</reference>
<gene>
    <name evidence="2" type="ORF">PS900_04522</name>
</gene>
<organism evidence="2 3">
    <name type="scientific">Pseudomonas fluorescens</name>
    <dbReference type="NCBI Taxonomy" id="294"/>
    <lineage>
        <taxon>Bacteria</taxon>
        <taxon>Pseudomonadati</taxon>
        <taxon>Pseudomonadota</taxon>
        <taxon>Gammaproteobacteria</taxon>
        <taxon>Pseudomonadales</taxon>
        <taxon>Pseudomonadaceae</taxon>
        <taxon>Pseudomonas</taxon>
    </lineage>
</organism>
<comment type="caution">
    <text evidence="2">The sequence shown here is derived from an EMBL/GenBank/DDBJ whole genome shotgun (WGS) entry which is preliminary data.</text>
</comment>
<dbReference type="EMBL" id="CABVIE010000016">
    <property type="protein sequence ID" value="VVP34276.1"/>
    <property type="molecule type" value="Genomic_DNA"/>
</dbReference>
<dbReference type="AlphaFoldDB" id="A0A8H2RL37"/>
<feature type="region of interest" description="Disordered" evidence="1">
    <location>
        <begin position="176"/>
        <end position="227"/>
    </location>
</feature>
<proteinExistence type="predicted"/>
<feature type="compositionally biased region" description="Pro residues" evidence="1">
    <location>
        <begin position="205"/>
        <end position="215"/>
    </location>
</feature>
<accession>A0A8H2RL37</accession>
<sequence length="227" mass="23980">MFLVDRVHIRFFGNGHLWFRPYGDSLFLTSASKKVSKKSARPERPAPRLGSVFLRSGIPPGALPSGLLRDDLHAMSSTASNGAARQSPDERLHSASRGGGQIKSSRGGLPAGLTFLTVHNSKCGSGLAREGGLTAGQFLADLCKSNCGSEPARESGVSAHRDVECESAIASRLAPTMNQSDVSRVRASINSPPEPHPDSRSVHTPPIPPDAPPAIPATIHANTRPRS</sequence>
<feature type="region of interest" description="Disordered" evidence="1">
    <location>
        <begin position="78"/>
        <end position="106"/>
    </location>
</feature>
<name>A0A8H2RL37_PSEFL</name>
<evidence type="ECO:0000313" key="2">
    <source>
        <dbReference type="EMBL" id="VVP34276.1"/>
    </source>
</evidence>
<evidence type="ECO:0000313" key="3">
    <source>
        <dbReference type="Proteomes" id="UP000325723"/>
    </source>
</evidence>
<dbReference type="Proteomes" id="UP000325723">
    <property type="component" value="Unassembled WGS sequence"/>
</dbReference>